<dbReference type="PANTHER" id="PTHR21666">
    <property type="entry name" value="PEPTIDASE-RELATED"/>
    <property type="match status" value="1"/>
</dbReference>
<gene>
    <name evidence="3" type="ORF">GCM10023332_06060</name>
</gene>
<protein>
    <recommendedName>
        <fullName evidence="2">M23ase beta-sheet core domain-containing protein</fullName>
    </recommendedName>
</protein>
<dbReference type="PANTHER" id="PTHR21666:SF270">
    <property type="entry name" value="MUREIN HYDROLASE ACTIVATOR ENVC"/>
    <property type="match status" value="1"/>
</dbReference>
<feature type="signal peptide" evidence="1">
    <location>
        <begin position="1"/>
        <end position="19"/>
    </location>
</feature>
<feature type="chain" id="PRO_5046336442" description="M23ase beta-sheet core domain-containing protein" evidence="1">
    <location>
        <begin position="20"/>
        <end position="212"/>
    </location>
</feature>
<dbReference type="Gene3D" id="2.70.70.10">
    <property type="entry name" value="Glucose Permease (Domain IIA)"/>
    <property type="match status" value="1"/>
</dbReference>
<dbReference type="EMBL" id="BAABJY010000001">
    <property type="protein sequence ID" value="GAA4857136.1"/>
    <property type="molecule type" value="Genomic_DNA"/>
</dbReference>
<evidence type="ECO:0000259" key="2">
    <source>
        <dbReference type="Pfam" id="PF01551"/>
    </source>
</evidence>
<proteinExistence type="predicted"/>
<reference evidence="4" key="1">
    <citation type="journal article" date="2019" name="Int. J. Syst. Evol. Microbiol.">
        <title>The Global Catalogue of Microorganisms (GCM) 10K type strain sequencing project: providing services to taxonomists for standard genome sequencing and annotation.</title>
        <authorList>
            <consortium name="The Broad Institute Genomics Platform"/>
            <consortium name="The Broad Institute Genome Sequencing Center for Infectious Disease"/>
            <person name="Wu L."/>
            <person name="Ma J."/>
        </authorList>
    </citation>
    <scope>NUCLEOTIDE SEQUENCE [LARGE SCALE GENOMIC DNA]</scope>
    <source>
        <strain evidence="4">JCM 18392</strain>
    </source>
</reference>
<keyword evidence="1" id="KW-0732">Signal</keyword>
<name>A0ABP9DRZ1_9GAMM</name>
<dbReference type="InterPro" id="IPR016047">
    <property type="entry name" value="M23ase_b-sheet_dom"/>
</dbReference>
<dbReference type="InterPro" id="IPR050570">
    <property type="entry name" value="Cell_wall_metabolism_enzyme"/>
</dbReference>
<dbReference type="SUPFAM" id="SSF51261">
    <property type="entry name" value="Duplicated hybrid motif"/>
    <property type="match status" value="1"/>
</dbReference>
<dbReference type="Pfam" id="PF01551">
    <property type="entry name" value="Peptidase_M23"/>
    <property type="match status" value="1"/>
</dbReference>
<evidence type="ECO:0000313" key="4">
    <source>
        <dbReference type="Proteomes" id="UP001501323"/>
    </source>
</evidence>
<evidence type="ECO:0000313" key="3">
    <source>
        <dbReference type="EMBL" id="GAA4857136.1"/>
    </source>
</evidence>
<dbReference type="RefSeq" id="WP_345294012.1">
    <property type="nucleotide sequence ID" value="NZ_BAABJY010000001.1"/>
</dbReference>
<sequence>MLRRLLPSSLFVLATTAYAVDVPPAAPPPDTAAPIEAVVLHPLFDVDFMCSEHYQGQVPYLGDALGSDCMVVGGIEGGGESGYTRPFRTDGKSNEDWYGWRTPVLSPLAGTVDRVNVNAVVNVPGQLGKPPASFILLSAADGTRVMVAHVDDILVEAGDTVQAGQPLGVVGNNGFARAPHIHVGAWRGETPLQVRFDLRAMGALRKKGDAGE</sequence>
<accession>A0ABP9DRZ1</accession>
<organism evidence="3 4">
    <name type="scientific">Luteimonas vadosa</name>
    <dbReference type="NCBI Taxonomy" id="1165507"/>
    <lineage>
        <taxon>Bacteria</taxon>
        <taxon>Pseudomonadati</taxon>
        <taxon>Pseudomonadota</taxon>
        <taxon>Gammaproteobacteria</taxon>
        <taxon>Lysobacterales</taxon>
        <taxon>Lysobacteraceae</taxon>
        <taxon>Luteimonas</taxon>
    </lineage>
</organism>
<dbReference type="InterPro" id="IPR011055">
    <property type="entry name" value="Dup_hybrid_motif"/>
</dbReference>
<comment type="caution">
    <text evidence="3">The sequence shown here is derived from an EMBL/GenBank/DDBJ whole genome shotgun (WGS) entry which is preliminary data.</text>
</comment>
<dbReference type="CDD" id="cd12797">
    <property type="entry name" value="M23_peptidase"/>
    <property type="match status" value="1"/>
</dbReference>
<feature type="domain" description="M23ase beta-sheet core" evidence="2">
    <location>
        <begin position="102"/>
        <end position="192"/>
    </location>
</feature>
<evidence type="ECO:0000256" key="1">
    <source>
        <dbReference type="SAM" id="SignalP"/>
    </source>
</evidence>
<keyword evidence="4" id="KW-1185">Reference proteome</keyword>
<dbReference type="Proteomes" id="UP001501323">
    <property type="component" value="Unassembled WGS sequence"/>
</dbReference>